<sequence>MLECRRRRAMRPLALKEALVCSGHQRPFSDINDPNFSSNLPDAKNSILQLSHVNCRSNSSICQSILTTSYVKAGPAIDCENAHVPITGCENVACDKSIAMYDEFVPKSIVAASDIPLAADDASEA</sequence>
<name>A0AAV0DXK5_9ASTE</name>
<protein>
    <submittedName>
        <fullName evidence="1">Uncharacterized protein</fullName>
    </submittedName>
</protein>
<evidence type="ECO:0000313" key="1">
    <source>
        <dbReference type="EMBL" id="CAH9110912.1"/>
    </source>
</evidence>
<evidence type="ECO:0000313" key="2">
    <source>
        <dbReference type="Proteomes" id="UP001152523"/>
    </source>
</evidence>
<dbReference type="Proteomes" id="UP001152523">
    <property type="component" value="Unassembled WGS sequence"/>
</dbReference>
<comment type="caution">
    <text evidence="1">The sequence shown here is derived from an EMBL/GenBank/DDBJ whole genome shotgun (WGS) entry which is preliminary data.</text>
</comment>
<dbReference type="EMBL" id="CAMAPF010000178">
    <property type="protein sequence ID" value="CAH9110912.1"/>
    <property type="molecule type" value="Genomic_DNA"/>
</dbReference>
<organism evidence="1 2">
    <name type="scientific">Cuscuta epithymum</name>
    <dbReference type="NCBI Taxonomy" id="186058"/>
    <lineage>
        <taxon>Eukaryota</taxon>
        <taxon>Viridiplantae</taxon>
        <taxon>Streptophyta</taxon>
        <taxon>Embryophyta</taxon>
        <taxon>Tracheophyta</taxon>
        <taxon>Spermatophyta</taxon>
        <taxon>Magnoliopsida</taxon>
        <taxon>eudicotyledons</taxon>
        <taxon>Gunneridae</taxon>
        <taxon>Pentapetalae</taxon>
        <taxon>asterids</taxon>
        <taxon>lamiids</taxon>
        <taxon>Solanales</taxon>
        <taxon>Convolvulaceae</taxon>
        <taxon>Cuscuteae</taxon>
        <taxon>Cuscuta</taxon>
        <taxon>Cuscuta subgen. Cuscuta</taxon>
    </lineage>
</organism>
<keyword evidence="2" id="KW-1185">Reference proteome</keyword>
<dbReference type="AlphaFoldDB" id="A0AAV0DXK5"/>
<reference evidence="1" key="1">
    <citation type="submission" date="2022-07" db="EMBL/GenBank/DDBJ databases">
        <authorList>
            <person name="Macas J."/>
            <person name="Novak P."/>
            <person name="Neumann P."/>
        </authorList>
    </citation>
    <scope>NUCLEOTIDE SEQUENCE</scope>
</reference>
<gene>
    <name evidence="1" type="ORF">CEPIT_LOCUS19339</name>
</gene>
<accession>A0AAV0DXK5</accession>
<proteinExistence type="predicted"/>